<proteinExistence type="predicted"/>
<protein>
    <submittedName>
        <fullName evidence="1">Uncharacterized protein</fullName>
    </submittedName>
</protein>
<accession>A0ABU4XUR9</accession>
<dbReference type="Proteomes" id="UP001287059">
    <property type="component" value="Unassembled WGS sequence"/>
</dbReference>
<evidence type="ECO:0000313" key="2">
    <source>
        <dbReference type="Proteomes" id="UP001287059"/>
    </source>
</evidence>
<keyword evidence="2" id="KW-1185">Reference proteome</keyword>
<organism evidence="1 2">
    <name type="scientific">Mesorhizobium album</name>
    <dbReference type="NCBI Taxonomy" id="3072314"/>
    <lineage>
        <taxon>Bacteria</taxon>
        <taxon>Pseudomonadati</taxon>
        <taxon>Pseudomonadota</taxon>
        <taxon>Alphaproteobacteria</taxon>
        <taxon>Hyphomicrobiales</taxon>
        <taxon>Phyllobacteriaceae</taxon>
        <taxon>Mesorhizobium</taxon>
    </lineage>
</organism>
<sequence>MLNQAALANEIFVLHEALSVILNAPGGFTRTVCCVRSGLCDFV</sequence>
<dbReference type="RefSeq" id="WP_320286849.1">
    <property type="nucleotide sequence ID" value="NZ_JAVIIW010000007.1"/>
</dbReference>
<evidence type="ECO:0000313" key="1">
    <source>
        <dbReference type="EMBL" id="MDX8478438.1"/>
    </source>
</evidence>
<reference evidence="1 2" key="1">
    <citation type="submission" date="2023-08" db="EMBL/GenBank/DDBJ databases">
        <title>Implementing the SeqCode for naming new Mesorhizobium species isolated from Vachellia karroo root nodules.</title>
        <authorList>
            <person name="Van Lill M."/>
        </authorList>
    </citation>
    <scope>NUCLEOTIDE SEQUENCE [LARGE SCALE GENOMIC DNA]</scope>
    <source>
        <strain evidence="1 2">VK24D</strain>
    </source>
</reference>
<gene>
    <name evidence="1" type="ORF">RFN28_08090</name>
</gene>
<dbReference type="EMBL" id="JAVIIW010000007">
    <property type="protein sequence ID" value="MDX8478438.1"/>
    <property type="molecule type" value="Genomic_DNA"/>
</dbReference>
<comment type="caution">
    <text evidence="1">The sequence shown here is derived from an EMBL/GenBank/DDBJ whole genome shotgun (WGS) entry which is preliminary data.</text>
</comment>
<name>A0ABU4XUR9_9HYPH</name>